<dbReference type="FunFam" id="3.40.50.11420:FF:000001">
    <property type="entry name" value="Hydrogenase maturation GTPase HydF"/>
    <property type="match status" value="1"/>
</dbReference>
<evidence type="ECO:0000259" key="5">
    <source>
        <dbReference type="Pfam" id="PF18133"/>
    </source>
</evidence>
<dbReference type="Pfam" id="PF18128">
    <property type="entry name" value="HydF_dimer"/>
    <property type="match status" value="1"/>
</dbReference>
<name>A0A1G8J5R2_9FIRM</name>
<proteinExistence type="predicted"/>
<evidence type="ECO:0000313" key="6">
    <source>
        <dbReference type="EMBL" id="SDI26589.1"/>
    </source>
</evidence>
<keyword evidence="2" id="KW-0342">GTP-binding</keyword>
<organism evidence="6 7">
    <name type="scientific">Desulfosporosinus hippei DSM 8344</name>
    <dbReference type="NCBI Taxonomy" id="1121419"/>
    <lineage>
        <taxon>Bacteria</taxon>
        <taxon>Bacillati</taxon>
        <taxon>Bacillota</taxon>
        <taxon>Clostridia</taxon>
        <taxon>Eubacteriales</taxon>
        <taxon>Desulfitobacteriaceae</taxon>
        <taxon>Desulfosporosinus</taxon>
    </lineage>
</organism>
<dbReference type="InterPro" id="IPR040644">
    <property type="entry name" value="HydF_tetramer"/>
</dbReference>
<gene>
    <name evidence="6" type="ORF">SAMN05443529_13132</name>
</gene>
<dbReference type="PANTHER" id="PTHR42714">
    <property type="entry name" value="TRNA MODIFICATION GTPASE GTPBP3"/>
    <property type="match status" value="1"/>
</dbReference>
<keyword evidence="1" id="KW-0547">Nucleotide-binding</keyword>
<dbReference type="InterPro" id="IPR005225">
    <property type="entry name" value="Small_GTP-bd"/>
</dbReference>
<dbReference type="GO" id="GO:0005525">
    <property type="term" value="F:GTP binding"/>
    <property type="evidence" value="ECO:0007669"/>
    <property type="project" value="UniProtKB-KW"/>
</dbReference>
<dbReference type="Pfam" id="PF01926">
    <property type="entry name" value="MMR_HSR1"/>
    <property type="match status" value="1"/>
</dbReference>
<evidence type="ECO:0000256" key="1">
    <source>
        <dbReference type="ARBA" id="ARBA00022741"/>
    </source>
</evidence>
<dbReference type="GO" id="GO:0030488">
    <property type="term" value="P:tRNA methylation"/>
    <property type="evidence" value="ECO:0007669"/>
    <property type="project" value="TreeGrafter"/>
</dbReference>
<keyword evidence="7" id="KW-1185">Reference proteome</keyword>
<feature type="domain" description="Hydrogen maturase F dimerization" evidence="4">
    <location>
        <begin position="173"/>
        <end position="271"/>
    </location>
</feature>
<dbReference type="Gene3D" id="3.40.50.11410">
    <property type="match status" value="1"/>
</dbReference>
<dbReference type="PANTHER" id="PTHR42714:SF6">
    <property type="entry name" value="TRANSLATION INITIATION FACTOR IF-2"/>
    <property type="match status" value="1"/>
</dbReference>
<dbReference type="InterPro" id="IPR023873">
    <property type="entry name" value="FeFe-hyd_GTPase_HydF"/>
</dbReference>
<evidence type="ECO:0000256" key="2">
    <source>
        <dbReference type="ARBA" id="ARBA00023134"/>
    </source>
</evidence>
<feature type="domain" description="G" evidence="3">
    <location>
        <begin position="14"/>
        <end position="128"/>
    </location>
</feature>
<dbReference type="EMBL" id="FNCP01000031">
    <property type="protein sequence ID" value="SDI26589.1"/>
    <property type="molecule type" value="Genomic_DNA"/>
</dbReference>
<evidence type="ECO:0000313" key="7">
    <source>
        <dbReference type="Proteomes" id="UP000198656"/>
    </source>
</evidence>
<dbReference type="InterPro" id="IPR006073">
    <property type="entry name" value="GTP-bd"/>
</dbReference>
<dbReference type="SUPFAM" id="SSF52540">
    <property type="entry name" value="P-loop containing nucleoside triphosphate hydrolases"/>
    <property type="match status" value="1"/>
</dbReference>
<dbReference type="GO" id="GO:0005737">
    <property type="term" value="C:cytoplasm"/>
    <property type="evidence" value="ECO:0007669"/>
    <property type="project" value="TreeGrafter"/>
</dbReference>
<dbReference type="NCBIfam" id="TIGR03918">
    <property type="entry name" value="GTP_HydF"/>
    <property type="match status" value="1"/>
</dbReference>
<sequence>MGLNETPSANRVHIGFFGKRNAGKSSLVNAVTGQDLAVVSNVKGTTTDPVSKAMELLPLGPVMIIDTPGIDDEGDLGELRVRKSRQVLNKTDVAVLVIDSTGGKTSEDEELIALFAEKKINYVVAYNKADLAGEEIPESEHELSVSAETGHNIEKLKEKIAALAVTEEPKLKIVGDLINPSDFVVLVTPIDKAAPKGRLILPQQQTIRDILEADATAIVVKEFELRETLESLGKKPKLVITDSQVFAKVSADTPQDIFLTSFSILFARYKGTLESAVKGAKALDSLQEGESILISEGCTHHRQCDDIGTVKLPRWIKNYTQKQINLEFTSGTEFPDNLSKYKLIVHCGGCMLNEREMKYRQKCAADQQVPFTNYGILIAYMQGILKRSIAMFPNILAEFED</sequence>
<dbReference type="NCBIfam" id="TIGR00231">
    <property type="entry name" value="small_GTP"/>
    <property type="match status" value="1"/>
</dbReference>
<dbReference type="InterPro" id="IPR027417">
    <property type="entry name" value="P-loop_NTPase"/>
</dbReference>
<reference evidence="7" key="1">
    <citation type="submission" date="2016-10" db="EMBL/GenBank/DDBJ databases">
        <authorList>
            <person name="Varghese N."/>
            <person name="Submissions S."/>
        </authorList>
    </citation>
    <scope>NUCLEOTIDE SEQUENCE [LARGE SCALE GENOMIC DNA]</scope>
    <source>
        <strain evidence="7">DSM 8344</strain>
    </source>
</reference>
<dbReference type="STRING" id="1121419.SAMN05443529_13132"/>
<dbReference type="Proteomes" id="UP000198656">
    <property type="component" value="Unassembled WGS sequence"/>
</dbReference>
<accession>A0A1G8J5R2</accession>
<dbReference type="CDD" id="cd00880">
    <property type="entry name" value="Era_like"/>
    <property type="match status" value="1"/>
</dbReference>
<dbReference type="Gene3D" id="3.40.50.11420">
    <property type="match status" value="1"/>
</dbReference>
<dbReference type="InterPro" id="IPR041606">
    <property type="entry name" value="HydF_dimer"/>
</dbReference>
<evidence type="ECO:0000259" key="4">
    <source>
        <dbReference type="Pfam" id="PF18128"/>
    </source>
</evidence>
<dbReference type="RefSeq" id="WP_092335401.1">
    <property type="nucleotide sequence ID" value="NZ_FNCP01000031.1"/>
</dbReference>
<dbReference type="AlphaFoldDB" id="A0A1G8J5R2"/>
<dbReference type="GO" id="GO:0002098">
    <property type="term" value="P:tRNA wobble uridine modification"/>
    <property type="evidence" value="ECO:0007669"/>
    <property type="project" value="TreeGrafter"/>
</dbReference>
<protein>
    <submittedName>
        <fullName evidence="6">[FeFe] hydrogenase H-cluster maturation GTPase HydF</fullName>
    </submittedName>
</protein>
<evidence type="ECO:0000259" key="3">
    <source>
        <dbReference type="Pfam" id="PF01926"/>
    </source>
</evidence>
<dbReference type="Pfam" id="PF18133">
    <property type="entry name" value="HydF_tetramer"/>
    <property type="match status" value="1"/>
</dbReference>
<dbReference type="OrthoDB" id="9811338at2"/>
<feature type="domain" description="Hydrogen maturase F tetramerization" evidence="5">
    <location>
        <begin position="275"/>
        <end position="390"/>
    </location>
</feature>
<dbReference type="Gene3D" id="3.40.50.300">
    <property type="entry name" value="P-loop containing nucleotide triphosphate hydrolases"/>
    <property type="match status" value="1"/>
</dbReference>